<dbReference type="SUPFAM" id="SSF143422">
    <property type="entry name" value="Transposase IS200-like"/>
    <property type="match status" value="1"/>
</dbReference>
<dbReference type="Proteomes" id="UP001294570">
    <property type="component" value="Unassembled WGS sequence"/>
</dbReference>
<dbReference type="InterPro" id="IPR036515">
    <property type="entry name" value="Transposase_17_sf"/>
</dbReference>
<dbReference type="Pfam" id="PF01797">
    <property type="entry name" value="Y1_Tnp"/>
    <property type="match status" value="1"/>
</dbReference>
<evidence type="ECO:0000259" key="1">
    <source>
        <dbReference type="Pfam" id="PF01797"/>
    </source>
</evidence>
<protein>
    <submittedName>
        <fullName evidence="2">Transposase</fullName>
    </submittedName>
</protein>
<reference evidence="2 3" key="1">
    <citation type="submission" date="2023-12" db="EMBL/GenBank/DDBJ databases">
        <title>Denitrificimonas halotolerans sp. nov.,a novel species isolated from landfill leachate.</title>
        <authorList>
            <person name="Wang S."/>
        </authorList>
    </citation>
    <scope>NUCLEOTIDE SEQUENCE [LARGE SCALE GENOMIC DNA]</scope>
    <source>
        <strain evidence="2 3">JX-1</strain>
    </source>
</reference>
<feature type="domain" description="Transposase IS200-like" evidence="1">
    <location>
        <begin position="18"/>
        <end position="69"/>
    </location>
</feature>
<name>A0ABU5GSP0_9GAMM</name>
<evidence type="ECO:0000313" key="3">
    <source>
        <dbReference type="Proteomes" id="UP001294570"/>
    </source>
</evidence>
<proteinExistence type="predicted"/>
<dbReference type="InterPro" id="IPR002686">
    <property type="entry name" value="Transposase_17"/>
</dbReference>
<dbReference type="Gene3D" id="3.30.70.1290">
    <property type="entry name" value="Transposase IS200-like"/>
    <property type="match status" value="1"/>
</dbReference>
<gene>
    <name evidence="2" type="ORF">TOI97_09605</name>
</gene>
<evidence type="ECO:0000313" key="2">
    <source>
        <dbReference type="EMBL" id="MDY7219814.1"/>
    </source>
</evidence>
<organism evidence="2 3">
    <name type="scientific">Denitrificimonas halotolerans</name>
    <dbReference type="NCBI Taxonomy" id="3098930"/>
    <lineage>
        <taxon>Bacteria</taxon>
        <taxon>Pseudomonadati</taxon>
        <taxon>Pseudomonadota</taxon>
        <taxon>Gammaproteobacteria</taxon>
        <taxon>Pseudomonadales</taxon>
        <taxon>Pseudomonadaceae</taxon>
        <taxon>Denitrificimonas</taxon>
    </lineage>
</organism>
<comment type="caution">
    <text evidence="2">The sequence shown here is derived from an EMBL/GenBank/DDBJ whole genome shotgun (WGS) entry which is preliminary data.</text>
</comment>
<keyword evidence="3" id="KW-1185">Reference proteome</keyword>
<accession>A0ABU5GSP0</accession>
<dbReference type="EMBL" id="JAXIVU010000013">
    <property type="protein sequence ID" value="MDY7219814.1"/>
    <property type="molecule type" value="Genomic_DNA"/>
</dbReference>
<sequence length="126" mass="14900">MKVSAVRHKCAFGLFAQLSLILVTKYRWKIFDAVVSSRAKKIFDRIAPHYKIECIEWSHDKDHVHILFKRLLLPTAQSNYLRWGMLKLGLIARTKVTRYQEHRPATTFPVYWLKLLPHHYSKPTAI</sequence>